<reference evidence="1" key="1">
    <citation type="submission" date="2022-10" db="EMBL/GenBank/DDBJ databases">
        <title>Genome Sequence of Xylaria curta.</title>
        <authorList>
            <person name="Buettner E."/>
        </authorList>
    </citation>
    <scope>NUCLEOTIDE SEQUENCE</scope>
    <source>
        <strain evidence="1">Babe10</strain>
    </source>
</reference>
<evidence type="ECO:0000313" key="1">
    <source>
        <dbReference type="EMBL" id="KAJ2974678.1"/>
    </source>
</evidence>
<sequence length="281" mass="31122">MSGAIESSKTRPRAQESSGWFTIPAPLARLFKKFPLLTYPPNELPARSPEIRDVPTLYVFISDEDALKGLPSFNPSCLKWQTFLKLVGIDFCVRSSNNHASPTGALPFLLPPSTPSNPRPQRPVPSSKLEQYGLDNGKSKPPKDLGSRLEAYESLLDHRIRNAWLYTLYLSPANSDLLTDLYIAPTTSSRPVRTTIMYQLRHAAELEILRSTGKDVIDAAALYKGAKEAFIALDAILGNEWLFGSEIPGLFDATLFSYTHLILHDEYYKGVGDPAIDIAGI</sequence>
<proteinExistence type="predicted"/>
<protein>
    <submittedName>
        <fullName evidence="1">Uncharacterized protein</fullName>
    </submittedName>
</protein>
<dbReference type="Proteomes" id="UP001143856">
    <property type="component" value="Unassembled WGS sequence"/>
</dbReference>
<evidence type="ECO:0000313" key="2">
    <source>
        <dbReference type="Proteomes" id="UP001143856"/>
    </source>
</evidence>
<gene>
    <name evidence="1" type="ORF">NUW58_g8578</name>
</gene>
<dbReference type="EMBL" id="JAPDGR010002679">
    <property type="protein sequence ID" value="KAJ2974678.1"/>
    <property type="molecule type" value="Genomic_DNA"/>
</dbReference>
<name>A0ACC1N7B3_9PEZI</name>
<keyword evidence="2" id="KW-1185">Reference proteome</keyword>
<organism evidence="1 2">
    <name type="scientific">Xylaria curta</name>
    <dbReference type="NCBI Taxonomy" id="42375"/>
    <lineage>
        <taxon>Eukaryota</taxon>
        <taxon>Fungi</taxon>
        <taxon>Dikarya</taxon>
        <taxon>Ascomycota</taxon>
        <taxon>Pezizomycotina</taxon>
        <taxon>Sordariomycetes</taxon>
        <taxon>Xylariomycetidae</taxon>
        <taxon>Xylariales</taxon>
        <taxon>Xylariaceae</taxon>
        <taxon>Xylaria</taxon>
    </lineage>
</organism>
<comment type="caution">
    <text evidence="1">The sequence shown here is derived from an EMBL/GenBank/DDBJ whole genome shotgun (WGS) entry which is preliminary data.</text>
</comment>
<accession>A0ACC1N7B3</accession>